<name>A0A382XIW9_9ZZZZ</name>
<dbReference type="EMBL" id="UINC01168000">
    <property type="protein sequence ID" value="SVD70800.1"/>
    <property type="molecule type" value="Genomic_DNA"/>
</dbReference>
<organism evidence="1">
    <name type="scientific">marine metagenome</name>
    <dbReference type="NCBI Taxonomy" id="408172"/>
    <lineage>
        <taxon>unclassified sequences</taxon>
        <taxon>metagenomes</taxon>
        <taxon>ecological metagenomes</taxon>
    </lineage>
</organism>
<evidence type="ECO:0008006" key="2">
    <source>
        <dbReference type="Google" id="ProtNLM"/>
    </source>
</evidence>
<dbReference type="Gene3D" id="3.60.20.10">
    <property type="entry name" value="Glutamine Phosphoribosylpyrophosphate, subunit 1, domain 1"/>
    <property type="match status" value="1"/>
</dbReference>
<dbReference type="GO" id="GO:0000272">
    <property type="term" value="P:polysaccharide catabolic process"/>
    <property type="evidence" value="ECO:0007669"/>
    <property type="project" value="InterPro"/>
</dbReference>
<dbReference type="GO" id="GO:0004553">
    <property type="term" value="F:hydrolase activity, hydrolyzing O-glycosyl compounds"/>
    <property type="evidence" value="ECO:0007669"/>
    <property type="project" value="InterPro"/>
</dbReference>
<protein>
    <recommendedName>
        <fullName evidence="2">Dockerin domain-containing protein</fullName>
    </recommendedName>
</protein>
<accession>A0A382XIW9</accession>
<dbReference type="InterPro" id="IPR002105">
    <property type="entry name" value="Dockerin_1_rpt"/>
</dbReference>
<evidence type="ECO:0000313" key="1">
    <source>
        <dbReference type="EMBL" id="SVD70800.1"/>
    </source>
</evidence>
<dbReference type="PANTHER" id="PTHR39328:SF1">
    <property type="entry name" value="BLL2871 PROTEIN"/>
    <property type="match status" value="1"/>
</dbReference>
<dbReference type="InterPro" id="IPR010430">
    <property type="entry name" value="DUF1028"/>
</dbReference>
<dbReference type="Pfam" id="PF06267">
    <property type="entry name" value="DUF1028"/>
    <property type="match status" value="1"/>
</dbReference>
<proteinExistence type="predicted"/>
<dbReference type="Pfam" id="PF00404">
    <property type="entry name" value="Dockerin_1"/>
    <property type="match status" value="1"/>
</dbReference>
<sequence length="239" mass="26377">RQYGAVDLFSGNNYGLIFEYECDEIEGAIWHGTSGSNQLAECSDPTIARSASFTGSNCSSWKGHINGINYAIQGNILLSENILLGIERGFNLTNGSLDQKLMAALQEAKFPGADTRCLDEGISTLSAFIRVANPSDKNEYYMDLNVNSVIPYYTDNGIWIDPIDTLQTVYDNWYETDFNYEIGDVNQDLEINILDVVAVANGILDGNISGIEYYLADINGDELINILDIISIVNIIIDN</sequence>
<gene>
    <name evidence="1" type="ORF">METZ01_LOCUS423654</name>
</gene>
<dbReference type="SUPFAM" id="SSF56235">
    <property type="entry name" value="N-terminal nucleophile aminohydrolases (Ntn hydrolases)"/>
    <property type="match status" value="1"/>
</dbReference>
<dbReference type="Gene3D" id="1.10.1330.10">
    <property type="entry name" value="Dockerin domain"/>
    <property type="match status" value="1"/>
</dbReference>
<dbReference type="InterPro" id="IPR029055">
    <property type="entry name" value="Ntn_hydrolases_N"/>
</dbReference>
<feature type="non-terminal residue" evidence="1">
    <location>
        <position position="1"/>
    </location>
</feature>
<reference evidence="1" key="1">
    <citation type="submission" date="2018-05" db="EMBL/GenBank/DDBJ databases">
        <authorList>
            <person name="Lanie J.A."/>
            <person name="Ng W.-L."/>
            <person name="Kazmierczak K.M."/>
            <person name="Andrzejewski T.M."/>
            <person name="Davidsen T.M."/>
            <person name="Wayne K.J."/>
            <person name="Tettelin H."/>
            <person name="Glass J.I."/>
            <person name="Rusch D."/>
            <person name="Podicherti R."/>
            <person name="Tsui H.-C.T."/>
            <person name="Winkler M.E."/>
        </authorList>
    </citation>
    <scope>NUCLEOTIDE SEQUENCE</scope>
</reference>
<dbReference type="AlphaFoldDB" id="A0A382XIW9"/>
<dbReference type="SUPFAM" id="SSF63446">
    <property type="entry name" value="Type I dockerin domain"/>
    <property type="match status" value="1"/>
</dbReference>
<dbReference type="PANTHER" id="PTHR39328">
    <property type="entry name" value="BLL2871 PROTEIN"/>
    <property type="match status" value="1"/>
</dbReference>
<dbReference type="InterPro" id="IPR036439">
    <property type="entry name" value="Dockerin_dom_sf"/>
</dbReference>